<dbReference type="OrthoDB" id="10010954at2759"/>
<evidence type="ECO:0000313" key="3">
    <source>
        <dbReference type="Proteomes" id="UP000077069"/>
    </source>
</evidence>
<proteinExistence type="predicted"/>
<dbReference type="GeneID" id="28767287"/>
<reference evidence="2 3" key="1">
    <citation type="submission" date="2016-05" db="EMBL/GenBank/DDBJ databases">
        <title>Comparative analysis of secretome profiles of manganese(II)-oxidizing ascomycete fungi.</title>
        <authorList>
            <consortium name="DOE Joint Genome Institute"/>
            <person name="Zeiner C.A."/>
            <person name="Purvine S.O."/>
            <person name="Zink E.M."/>
            <person name="Wu S."/>
            <person name="Pasa-Tolic L."/>
            <person name="Chaput D.L."/>
            <person name="Haridas S."/>
            <person name="Grigoriev I.V."/>
            <person name="Santelli C.M."/>
            <person name="Hansel C.M."/>
        </authorList>
    </citation>
    <scope>NUCLEOTIDE SEQUENCE [LARGE SCALE GENOMIC DNA]</scope>
    <source>
        <strain evidence="2 3">AP3s5-JAC2a</strain>
    </source>
</reference>
<organism evidence="2 3">
    <name type="scientific">Paraphaeosphaeria sporulosa</name>
    <dbReference type="NCBI Taxonomy" id="1460663"/>
    <lineage>
        <taxon>Eukaryota</taxon>
        <taxon>Fungi</taxon>
        <taxon>Dikarya</taxon>
        <taxon>Ascomycota</taxon>
        <taxon>Pezizomycotina</taxon>
        <taxon>Dothideomycetes</taxon>
        <taxon>Pleosporomycetidae</taxon>
        <taxon>Pleosporales</taxon>
        <taxon>Massarineae</taxon>
        <taxon>Didymosphaeriaceae</taxon>
        <taxon>Paraphaeosphaeria</taxon>
    </lineage>
</organism>
<keyword evidence="1" id="KW-0732">Signal</keyword>
<protein>
    <submittedName>
        <fullName evidence="2">Uncharacterized protein</fullName>
    </submittedName>
</protein>
<evidence type="ECO:0000313" key="2">
    <source>
        <dbReference type="EMBL" id="OAF98803.1"/>
    </source>
</evidence>
<gene>
    <name evidence="2" type="ORF">CC84DRAFT_1233982</name>
</gene>
<feature type="signal peptide" evidence="1">
    <location>
        <begin position="1"/>
        <end position="19"/>
    </location>
</feature>
<sequence>MRFYGITTALAILSTGVAAVVDGSQPDLGYAELYKLTQQFYDTFQYPNNVKEAEKINSTIWAKNVQGRVSDTRNFEGRELNTEYIFGLFVPSESVSIIGKPGPFEIIQFAANQNIASATTRVNFTFPSFGNITLPIVIGTWMTYNEAKEITQYDVVFKWFGNVLQLLLSTVDKDPVKAQAKGAIALSKSVCASHTQFCTGKNIQYESEEECIRFMTKDIRFGQSFELGANTLLCRNVHQKMLPFRPDVHCPHIGKSGGGQCADDITYVQKVTEDYFKNSAWISTLEPAPPSPPYRGH</sequence>
<dbReference type="EMBL" id="KV441564">
    <property type="protein sequence ID" value="OAF98803.1"/>
    <property type="molecule type" value="Genomic_DNA"/>
</dbReference>
<dbReference type="Proteomes" id="UP000077069">
    <property type="component" value="Unassembled WGS sequence"/>
</dbReference>
<evidence type="ECO:0000256" key="1">
    <source>
        <dbReference type="SAM" id="SignalP"/>
    </source>
</evidence>
<keyword evidence="3" id="KW-1185">Reference proteome</keyword>
<feature type="chain" id="PRO_5008057312" evidence="1">
    <location>
        <begin position="20"/>
        <end position="297"/>
    </location>
</feature>
<dbReference type="InParanoid" id="A0A177BTR7"/>
<dbReference type="AlphaFoldDB" id="A0A177BTR7"/>
<name>A0A177BTR7_9PLEO</name>
<accession>A0A177BTR7</accession>
<dbReference type="RefSeq" id="XP_018029169.1">
    <property type="nucleotide sequence ID" value="XM_018183801.1"/>
</dbReference>